<proteinExistence type="predicted"/>
<organism evidence="1 2">
    <name type="scientific">Ignelater luminosus</name>
    <name type="common">Cucubano</name>
    <name type="synonym">Pyrophorus luminosus</name>
    <dbReference type="NCBI Taxonomy" id="2038154"/>
    <lineage>
        <taxon>Eukaryota</taxon>
        <taxon>Metazoa</taxon>
        <taxon>Ecdysozoa</taxon>
        <taxon>Arthropoda</taxon>
        <taxon>Hexapoda</taxon>
        <taxon>Insecta</taxon>
        <taxon>Pterygota</taxon>
        <taxon>Neoptera</taxon>
        <taxon>Endopterygota</taxon>
        <taxon>Coleoptera</taxon>
        <taxon>Polyphaga</taxon>
        <taxon>Elateriformia</taxon>
        <taxon>Elateroidea</taxon>
        <taxon>Elateridae</taxon>
        <taxon>Agrypninae</taxon>
        <taxon>Pyrophorini</taxon>
        <taxon>Ignelater</taxon>
    </lineage>
</organism>
<evidence type="ECO:0000313" key="2">
    <source>
        <dbReference type="Proteomes" id="UP000801492"/>
    </source>
</evidence>
<name>A0A8K0DL93_IGNLU</name>
<dbReference type="EMBL" id="VTPC01000016">
    <property type="protein sequence ID" value="KAF2906124.1"/>
    <property type="molecule type" value="Genomic_DNA"/>
</dbReference>
<accession>A0A8K0DL93</accession>
<dbReference type="Proteomes" id="UP000801492">
    <property type="component" value="Unassembled WGS sequence"/>
</dbReference>
<comment type="caution">
    <text evidence="1">The sequence shown here is derived from an EMBL/GenBank/DDBJ whole genome shotgun (WGS) entry which is preliminary data.</text>
</comment>
<evidence type="ECO:0000313" key="1">
    <source>
        <dbReference type="EMBL" id="KAF2906124.1"/>
    </source>
</evidence>
<sequence>MFGTKQRIGLANSSLEKAQYEPLETEEDLEKILEGISLLKGEETEESFISKPTCAICENYGILQPNNQNPRIKLSDISIANTFPCEEFSVRGDFYARTLPCEGFPLQGVEIRGVFTGNWVYIKYNLKVLAQCGSELENGVTCNCCSRTDAIKNQRKSAKNGLAKQAERMLALSRQKLPPTEVGQNVIVKVPNADRGRLAPRNVLAVVVSVNESSLYQLGTKEETLDRLYCRNEFAFADSQFTNQSNVSCSLLNLRKALALPFGSKQRFVCVTASVTKKCKCQLKDVLCNSKCSNGSSCKNK</sequence>
<reference evidence="1" key="1">
    <citation type="submission" date="2019-08" db="EMBL/GenBank/DDBJ databases">
        <title>The genome of the North American firefly Photinus pyralis.</title>
        <authorList>
            <consortium name="Photinus pyralis genome working group"/>
            <person name="Fallon T.R."/>
            <person name="Sander Lower S.E."/>
            <person name="Weng J.-K."/>
        </authorList>
    </citation>
    <scope>NUCLEOTIDE SEQUENCE</scope>
    <source>
        <strain evidence="1">TRF0915ILg1</strain>
        <tissue evidence="1">Whole body</tissue>
    </source>
</reference>
<gene>
    <name evidence="1" type="ORF">ILUMI_00053</name>
</gene>
<keyword evidence="2" id="KW-1185">Reference proteome</keyword>
<dbReference type="OrthoDB" id="6775152at2759"/>
<protein>
    <submittedName>
        <fullName evidence="1">Uncharacterized protein</fullName>
    </submittedName>
</protein>
<dbReference type="AlphaFoldDB" id="A0A8K0DL93"/>